<dbReference type="Proteomes" id="UP000033140">
    <property type="component" value="Unassembled WGS sequence"/>
</dbReference>
<reference evidence="2 3" key="3">
    <citation type="journal article" date="2015" name="Genome Announc.">
        <title>Draft Genome Sequence of the Archiascomycetous Yeast Saitoella complicata.</title>
        <authorList>
            <person name="Yamauchi K."/>
            <person name="Kondo S."/>
            <person name="Hamamoto M."/>
            <person name="Takahashi Y."/>
            <person name="Ogura Y."/>
            <person name="Hayashi T."/>
            <person name="Nishida H."/>
        </authorList>
    </citation>
    <scope>NUCLEOTIDE SEQUENCE [LARGE SCALE GENOMIC DNA]</scope>
    <source>
        <strain evidence="2 3">NRRL Y-17804</strain>
    </source>
</reference>
<gene>
    <name evidence="2" type="ORF">G7K_6158-t1</name>
</gene>
<dbReference type="AlphaFoldDB" id="A0A0E9NQB8"/>
<accession>A0A0E9NQB8</accession>
<reference evidence="2 3" key="2">
    <citation type="journal article" date="2014" name="J. Gen. Appl. Microbiol.">
        <title>The early diverging ascomycetous budding yeast Saitoella complicata has three histone deacetylases belonging to the Clr6, Hos2, and Rpd3 lineages.</title>
        <authorList>
            <person name="Nishida H."/>
            <person name="Matsumoto T."/>
            <person name="Kondo S."/>
            <person name="Hamamoto M."/>
            <person name="Yoshikawa H."/>
        </authorList>
    </citation>
    <scope>NUCLEOTIDE SEQUENCE [LARGE SCALE GENOMIC DNA]</scope>
    <source>
        <strain evidence="2 3">NRRL Y-17804</strain>
    </source>
</reference>
<comment type="caution">
    <text evidence="2">The sequence shown here is derived from an EMBL/GenBank/DDBJ whole genome shotgun (WGS) entry which is preliminary data.</text>
</comment>
<evidence type="ECO:0000313" key="3">
    <source>
        <dbReference type="Proteomes" id="UP000033140"/>
    </source>
</evidence>
<reference evidence="2 3" key="1">
    <citation type="journal article" date="2011" name="J. Gen. Appl. Microbiol.">
        <title>Draft genome sequencing of the enigmatic yeast Saitoella complicata.</title>
        <authorList>
            <person name="Nishida H."/>
            <person name="Hamamoto M."/>
            <person name="Sugiyama J."/>
        </authorList>
    </citation>
    <scope>NUCLEOTIDE SEQUENCE [LARGE SCALE GENOMIC DNA]</scope>
    <source>
        <strain evidence="2 3">NRRL Y-17804</strain>
    </source>
</reference>
<name>A0A0E9NQB8_SAICN</name>
<keyword evidence="3" id="KW-1185">Reference proteome</keyword>
<evidence type="ECO:0000313" key="2">
    <source>
        <dbReference type="EMBL" id="GAO52072.1"/>
    </source>
</evidence>
<keyword evidence="1" id="KW-0812">Transmembrane</keyword>
<sequence length="99" mass="10837">MHSITSKDRLPFYNSSRANPRSRFARRRAFIFAFLAFLAFLALAAFLFFCGPTGTLLQNPEHFSPMAGYAPPAAHDVSAGVCTDDACVLPASARKIIKL</sequence>
<organism evidence="2 3">
    <name type="scientific">Saitoella complicata (strain BCRC 22490 / CBS 7301 / JCM 7358 / NBRC 10748 / NRRL Y-17804)</name>
    <dbReference type="NCBI Taxonomy" id="698492"/>
    <lineage>
        <taxon>Eukaryota</taxon>
        <taxon>Fungi</taxon>
        <taxon>Dikarya</taxon>
        <taxon>Ascomycota</taxon>
        <taxon>Taphrinomycotina</taxon>
        <taxon>Taphrinomycotina incertae sedis</taxon>
        <taxon>Saitoella</taxon>
    </lineage>
</organism>
<proteinExistence type="predicted"/>
<feature type="transmembrane region" description="Helical" evidence="1">
    <location>
        <begin position="29"/>
        <end position="49"/>
    </location>
</feature>
<dbReference type="EMBL" id="BACD03000059">
    <property type="protein sequence ID" value="GAO52072.1"/>
    <property type="molecule type" value="Genomic_DNA"/>
</dbReference>
<evidence type="ECO:0000256" key="1">
    <source>
        <dbReference type="SAM" id="Phobius"/>
    </source>
</evidence>
<keyword evidence="1" id="KW-0472">Membrane</keyword>
<keyword evidence="1" id="KW-1133">Transmembrane helix</keyword>
<protein>
    <submittedName>
        <fullName evidence="2">Uncharacterized protein</fullName>
    </submittedName>
</protein>